<name>A0ABT9MTV0_9ACTN</name>
<sequence>MTYRPHILFVDDEPMVIEGLGRMLRPCRKRWDMSFAGGGEAALDVLRARSCDVVVTDYRMPGMDGAALLERVRTDHPGTARVILSGQTNEDNLLRIMVLAHEMLTKPATPEELIATIDRLLAARLAAYGERERVVAFVESLPSPPRTLVGLIAALESEDTSADVVGAMIEEDPAVTAQVLHLVNSSAYTAGRRISDVGQAVALLGLHTVRGLVLMHDLVRVFDAGDALPASWIDGLTRHAIETSRLARRLGAGTEWQSQAFSAGLLHEVGQLVLASARPADFRTALDSWTAADTALEDSERRVLEVSHVQVGTSLLGLWGLPATVIAAVAGHTTPPPAGPVTCPAEAVALAHLIVETDLEPVCGSAAALDETTLDDAAREAISRWRRDRAG</sequence>
<dbReference type="InterPro" id="IPR011006">
    <property type="entry name" value="CheY-like_superfamily"/>
</dbReference>
<evidence type="ECO:0000313" key="5">
    <source>
        <dbReference type="Proteomes" id="UP001240984"/>
    </source>
</evidence>
<feature type="modified residue" description="4-aspartylphosphate" evidence="1">
    <location>
        <position position="57"/>
    </location>
</feature>
<evidence type="ECO:0000256" key="1">
    <source>
        <dbReference type="PROSITE-ProRule" id="PRU00169"/>
    </source>
</evidence>
<dbReference type="InterPro" id="IPR013976">
    <property type="entry name" value="HDOD"/>
</dbReference>
<dbReference type="InterPro" id="IPR052340">
    <property type="entry name" value="RNase_Y/CdgJ"/>
</dbReference>
<dbReference type="InterPro" id="IPR001789">
    <property type="entry name" value="Sig_transdc_resp-reg_receiver"/>
</dbReference>
<dbReference type="RefSeq" id="WP_306830238.1">
    <property type="nucleotide sequence ID" value="NZ_JAUSRA010000001.1"/>
</dbReference>
<keyword evidence="1" id="KW-0597">Phosphoprotein</keyword>
<dbReference type="EMBL" id="JAUSRA010000001">
    <property type="protein sequence ID" value="MDP9794885.1"/>
    <property type="molecule type" value="Genomic_DNA"/>
</dbReference>
<comment type="caution">
    <text evidence="4">The sequence shown here is derived from an EMBL/GenBank/DDBJ whole genome shotgun (WGS) entry which is preliminary data.</text>
</comment>
<dbReference type="PANTHER" id="PTHR33525">
    <property type="match status" value="1"/>
</dbReference>
<proteinExistence type="predicted"/>
<protein>
    <submittedName>
        <fullName evidence="4">HD-like signal output (HDOD) protein/CheY-like chemotaxis protein</fullName>
    </submittedName>
</protein>
<reference evidence="4 5" key="1">
    <citation type="submission" date="2023-07" db="EMBL/GenBank/DDBJ databases">
        <title>Sequencing the genomes of 1000 actinobacteria strains.</title>
        <authorList>
            <person name="Klenk H.-P."/>
        </authorList>
    </citation>
    <scope>NUCLEOTIDE SEQUENCE [LARGE SCALE GENOMIC DNA]</scope>
    <source>
        <strain evidence="4 5">DSM 44710</strain>
    </source>
</reference>
<keyword evidence="5" id="KW-1185">Reference proteome</keyword>
<dbReference type="SMART" id="SM00448">
    <property type="entry name" value="REC"/>
    <property type="match status" value="1"/>
</dbReference>
<evidence type="ECO:0000313" key="4">
    <source>
        <dbReference type="EMBL" id="MDP9794885.1"/>
    </source>
</evidence>
<dbReference type="Proteomes" id="UP001240984">
    <property type="component" value="Unassembled WGS sequence"/>
</dbReference>
<dbReference type="Pfam" id="PF00072">
    <property type="entry name" value="Response_reg"/>
    <property type="match status" value="1"/>
</dbReference>
<dbReference type="Pfam" id="PF08668">
    <property type="entry name" value="HDOD"/>
    <property type="match status" value="1"/>
</dbReference>
<dbReference type="PANTHER" id="PTHR33525:SF4">
    <property type="entry name" value="CYCLIC DI-GMP PHOSPHODIESTERASE CDGJ"/>
    <property type="match status" value="1"/>
</dbReference>
<evidence type="ECO:0000259" key="2">
    <source>
        <dbReference type="PROSITE" id="PS50110"/>
    </source>
</evidence>
<feature type="domain" description="HDOD" evidence="3">
    <location>
        <begin position="141"/>
        <end position="335"/>
    </location>
</feature>
<dbReference type="SUPFAM" id="SSF52172">
    <property type="entry name" value="CheY-like"/>
    <property type="match status" value="1"/>
</dbReference>
<dbReference type="Gene3D" id="1.10.3210.10">
    <property type="entry name" value="Hypothetical protein af1432"/>
    <property type="match status" value="1"/>
</dbReference>
<feature type="domain" description="Response regulatory" evidence="2">
    <location>
        <begin position="6"/>
        <end position="121"/>
    </location>
</feature>
<evidence type="ECO:0000259" key="3">
    <source>
        <dbReference type="PROSITE" id="PS51833"/>
    </source>
</evidence>
<dbReference type="PROSITE" id="PS50110">
    <property type="entry name" value="RESPONSE_REGULATORY"/>
    <property type="match status" value="1"/>
</dbReference>
<dbReference type="Gene3D" id="3.40.50.2300">
    <property type="match status" value="1"/>
</dbReference>
<dbReference type="PROSITE" id="PS51833">
    <property type="entry name" value="HDOD"/>
    <property type="match status" value="1"/>
</dbReference>
<dbReference type="SUPFAM" id="SSF109604">
    <property type="entry name" value="HD-domain/PDEase-like"/>
    <property type="match status" value="1"/>
</dbReference>
<organism evidence="4 5">
    <name type="scientific">Catenuloplanes nepalensis</name>
    <dbReference type="NCBI Taxonomy" id="587533"/>
    <lineage>
        <taxon>Bacteria</taxon>
        <taxon>Bacillati</taxon>
        <taxon>Actinomycetota</taxon>
        <taxon>Actinomycetes</taxon>
        <taxon>Micromonosporales</taxon>
        <taxon>Micromonosporaceae</taxon>
        <taxon>Catenuloplanes</taxon>
    </lineage>
</organism>
<accession>A0ABT9MTV0</accession>
<gene>
    <name evidence="4" type="ORF">J2S43_003397</name>
</gene>